<dbReference type="SUPFAM" id="SSF48452">
    <property type="entry name" value="TPR-like"/>
    <property type="match status" value="1"/>
</dbReference>
<dbReference type="Proteomes" id="UP000013909">
    <property type="component" value="Unassembled WGS sequence"/>
</dbReference>
<dbReference type="Pfam" id="PF07719">
    <property type="entry name" value="TPR_2"/>
    <property type="match status" value="1"/>
</dbReference>
<dbReference type="SMART" id="SM00028">
    <property type="entry name" value="TPR"/>
    <property type="match status" value="1"/>
</dbReference>
<gene>
    <name evidence="5" type="ORF">ADIS_1371</name>
</gene>
<protein>
    <submittedName>
        <fullName evidence="5">Uncharacterized protein</fullName>
    </submittedName>
</protein>
<proteinExistence type="predicted"/>
<dbReference type="InterPro" id="IPR011990">
    <property type="entry name" value="TPR-like_helical_dom_sf"/>
</dbReference>
<dbReference type="PATRIC" id="fig|1288963.3.peg.1368"/>
<keyword evidence="6" id="KW-1185">Reference proteome</keyword>
<keyword evidence="1" id="KW-0677">Repeat</keyword>
<dbReference type="InterPro" id="IPR013105">
    <property type="entry name" value="TPR_2"/>
</dbReference>
<accession>R7ZW05</accession>
<dbReference type="AlphaFoldDB" id="R7ZW05"/>
<feature type="chain" id="PRO_5004451823" evidence="4">
    <location>
        <begin position="24"/>
        <end position="239"/>
    </location>
</feature>
<dbReference type="Gene3D" id="1.25.40.10">
    <property type="entry name" value="Tetratricopeptide repeat domain"/>
    <property type="match status" value="2"/>
</dbReference>
<evidence type="ECO:0000313" key="5">
    <source>
        <dbReference type="EMBL" id="EON78174.1"/>
    </source>
</evidence>
<dbReference type="PROSITE" id="PS50005">
    <property type="entry name" value="TPR"/>
    <property type="match status" value="1"/>
</dbReference>
<dbReference type="EMBL" id="AQHR01000041">
    <property type="protein sequence ID" value="EON78174.1"/>
    <property type="molecule type" value="Genomic_DNA"/>
</dbReference>
<evidence type="ECO:0000256" key="3">
    <source>
        <dbReference type="PROSITE-ProRule" id="PRU00339"/>
    </source>
</evidence>
<evidence type="ECO:0000313" key="6">
    <source>
        <dbReference type="Proteomes" id="UP000013909"/>
    </source>
</evidence>
<evidence type="ECO:0000256" key="2">
    <source>
        <dbReference type="ARBA" id="ARBA00022803"/>
    </source>
</evidence>
<reference evidence="5 6" key="1">
    <citation type="submission" date="2013-02" db="EMBL/GenBank/DDBJ databases">
        <title>A novel strain isolated from Lonar lake, Maharashtra, India.</title>
        <authorList>
            <person name="Singh A."/>
        </authorList>
    </citation>
    <scope>NUCLEOTIDE SEQUENCE [LARGE SCALE GENOMIC DNA]</scope>
    <source>
        <strain evidence="5 6">AK24</strain>
    </source>
</reference>
<keyword evidence="2 3" id="KW-0802">TPR repeat</keyword>
<evidence type="ECO:0000256" key="1">
    <source>
        <dbReference type="ARBA" id="ARBA00022737"/>
    </source>
</evidence>
<keyword evidence="4" id="KW-0732">Signal</keyword>
<dbReference type="InterPro" id="IPR019734">
    <property type="entry name" value="TPR_rpt"/>
</dbReference>
<evidence type="ECO:0000256" key="4">
    <source>
        <dbReference type="SAM" id="SignalP"/>
    </source>
</evidence>
<dbReference type="STRING" id="1232681.ADIS_1371"/>
<name>R7ZW05_9BACT</name>
<sequence>MKNMKKSVLILLVQFVVIGAVWAQESGTQPPAEVSESNRVRNQADERIYQMALRYNDINVAKAKLYDLMERNPRNLRYPELLASLYFEMEQYSSSALVALDMLERDDKNISALEIAAYSLEQVGALERALPHFESLHLLSGDLFSLYKTSYLQYTLKKYDEAMNSVNMLIKNSKAGEQNVTFPTENNQTQEVTMAAAALNLKGLIYKDQGSNNEARTAFQEALQKNPDFELAKTNLASL</sequence>
<feature type="repeat" description="TPR" evidence="3">
    <location>
        <begin position="196"/>
        <end position="229"/>
    </location>
</feature>
<feature type="signal peptide" evidence="4">
    <location>
        <begin position="1"/>
        <end position="23"/>
    </location>
</feature>
<organism evidence="5 6">
    <name type="scientific">Lunatimonas lonarensis</name>
    <dbReference type="NCBI Taxonomy" id="1232681"/>
    <lineage>
        <taxon>Bacteria</taxon>
        <taxon>Pseudomonadati</taxon>
        <taxon>Bacteroidota</taxon>
        <taxon>Cytophagia</taxon>
        <taxon>Cytophagales</taxon>
        <taxon>Cyclobacteriaceae</taxon>
    </lineage>
</organism>
<comment type="caution">
    <text evidence="5">The sequence shown here is derived from an EMBL/GenBank/DDBJ whole genome shotgun (WGS) entry which is preliminary data.</text>
</comment>